<organism evidence="3">
    <name type="scientific">viral metagenome</name>
    <dbReference type="NCBI Taxonomy" id="1070528"/>
    <lineage>
        <taxon>unclassified sequences</taxon>
        <taxon>metagenomes</taxon>
        <taxon>organismal metagenomes</taxon>
    </lineage>
</organism>
<dbReference type="GO" id="GO:0006366">
    <property type="term" value="P:transcription by RNA polymerase II"/>
    <property type="evidence" value="ECO:0007669"/>
    <property type="project" value="TreeGrafter"/>
</dbReference>
<evidence type="ECO:0000259" key="2">
    <source>
        <dbReference type="Pfam" id="PF01191"/>
    </source>
</evidence>
<reference evidence="3" key="1">
    <citation type="journal article" date="2020" name="Nature">
        <title>Giant virus diversity and host interactions through global metagenomics.</title>
        <authorList>
            <person name="Schulz F."/>
            <person name="Roux S."/>
            <person name="Paez-Espino D."/>
            <person name="Jungbluth S."/>
            <person name="Walsh D.A."/>
            <person name="Denef V.J."/>
            <person name="McMahon K.D."/>
            <person name="Konstantinidis K.T."/>
            <person name="Eloe-Fadrosh E.A."/>
            <person name="Kyrpides N.C."/>
            <person name="Woyke T."/>
        </authorList>
    </citation>
    <scope>NUCLEOTIDE SEQUENCE</scope>
    <source>
        <strain evidence="3">GVMAG-M-3300001351-8</strain>
    </source>
</reference>
<protein>
    <recommendedName>
        <fullName evidence="2">RNA polymerase subunit H/Rpb5 C-terminal domain-containing protein</fullName>
    </recommendedName>
</protein>
<dbReference type="PANTHER" id="PTHR10535:SF0">
    <property type="entry name" value="DNA-DIRECTED RNA POLYMERASES I, II, AND III SUBUNIT RPABC1"/>
    <property type="match status" value="1"/>
</dbReference>
<dbReference type="GO" id="GO:0042797">
    <property type="term" value="P:tRNA transcription by RNA polymerase III"/>
    <property type="evidence" value="ECO:0007669"/>
    <property type="project" value="TreeGrafter"/>
</dbReference>
<dbReference type="Gene3D" id="3.90.940.20">
    <property type="entry name" value="RPB5-like RNA polymerase subunit"/>
    <property type="match status" value="1"/>
</dbReference>
<dbReference type="InterPro" id="IPR035913">
    <property type="entry name" value="RPB5-like_sf"/>
</dbReference>
<proteinExistence type="predicted"/>
<dbReference type="EMBL" id="MN738863">
    <property type="protein sequence ID" value="QHT28678.1"/>
    <property type="molecule type" value="Genomic_DNA"/>
</dbReference>
<feature type="domain" description="RNA polymerase subunit H/Rpb5 C-terminal" evidence="2">
    <location>
        <begin position="123"/>
        <end position="196"/>
    </location>
</feature>
<dbReference type="GO" id="GO:0005665">
    <property type="term" value="C:RNA polymerase II, core complex"/>
    <property type="evidence" value="ECO:0007669"/>
    <property type="project" value="TreeGrafter"/>
</dbReference>
<dbReference type="InterPro" id="IPR014381">
    <property type="entry name" value="Arch_Rpo5/euc_Rpb5"/>
</dbReference>
<dbReference type="GO" id="GO:0003677">
    <property type="term" value="F:DNA binding"/>
    <property type="evidence" value="ECO:0007669"/>
    <property type="project" value="InterPro"/>
</dbReference>
<dbReference type="Pfam" id="PF01191">
    <property type="entry name" value="RNA_pol_Rpb5_C"/>
    <property type="match status" value="1"/>
</dbReference>
<name>A0A6C0EI59_9ZZZZ</name>
<dbReference type="PANTHER" id="PTHR10535">
    <property type="entry name" value="DNA-DIRECTED RNA POLYMERASES I, II, AND III SUBUNIT RPABC1"/>
    <property type="match status" value="1"/>
</dbReference>
<dbReference type="InterPro" id="IPR036710">
    <property type="entry name" value="RNA_pol_Rpb5_N_sf"/>
</dbReference>
<dbReference type="SUPFAM" id="SSF53036">
    <property type="entry name" value="Eukaryotic RPB5 N-terminal domain"/>
    <property type="match status" value="1"/>
</dbReference>
<sequence>MNHFECFKNARKVIIEMLSDRGFTVNDEYKDIDEETLKYIYFIKSYDIVCKKNTDNSQIYVKFIYINKIKPSVLKEYITALYKDILNNDDKIILILQEKPTNTILKIAEQHDCELFDINNLQINITKHRLVPAHTLASDEEVADIMDKYNLRAIQQLPILLKSDPIVRYYNYPSNKVCKITRISETAVESVFYRYIR</sequence>
<dbReference type="SUPFAM" id="SSF55287">
    <property type="entry name" value="RPB5-like RNA polymerase subunit"/>
    <property type="match status" value="1"/>
</dbReference>
<dbReference type="PIRSF" id="PIRSF000747">
    <property type="entry name" value="RPB5"/>
    <property type="match status" value="1"/>
</dbReference>
<evidence type="ECO:0000313" key="3">
    <source>
        <dbReference type="EMBL" id="QHT28678.1"/>
    </source>
</evidence>
<dbReference type="Gene3D" id="3.40.1340.10">
    <property type="entry name" value="RNA polymerase, Rpb5, N-terminal domain"/>
    <property type="match status" value="1"/>
</dbReference>
<dbReference type="GO" id="GO:0003899">
    <property type="term" value="F:DNA-directed RNA polymerase activity"/>
    <property type="evidence" value="ECO:0007669"/>
    <property type="project" value="InterPro"/>
</dbReference>
<dbReference type="AlphaFoldDB" id="A0A6C0EI59"/>
<evidence type="ECO:0000256" key="1">
    <source>
        <dbReference type="ARBA" id="ARBA00023163"/>
    </source>
</evidence>
<dbReference type="InterPro" id="IPR000783">
    <property type="entry name" value="RNA_pol_subH/Rpb5_C"/>
</dbReference>
<dbReference type="GO" id="GO:0005666">
    <property type="term" value="C:RNA polymerase III complex"/>
    <property type="evidence" value="ECO:0007669"/>
    <property type="project" value="TreeGrafter"/>
</dbReference>
<dbReference type="GO" id="GO:0006362">
    <property type="term" value="P:transcription elongation by RNA polymerase I"/>
    <property type="evidence" value="ECO:0007669"/>
    <property type="project" value="TreeGrafter"/>
</dbReference>
<dbReference type="GO" id="GO:0005736">
    <property type="term" value="C:RNA polymerase I complex"/>
    <property type="evidence" value="ECO:0007669"/>
    <property type="project" value="TreeGrafter"/>
</dbReference>
<keyword evidence="1" id="KW-0804">Transcription</keyword>
<accession>A0A6C0EI59</accession>